<feature type="domain" description="DOT1" evidence="1">
    <location>
        <begin position="178"/>
        <end position="237"/>
    </location>
</feature>
<keyword evidence="2" id="KW-0489">Methyltransferase</keyword>
<organism evidence="2 3">
    <name type="scientific">Chitinophaga hostae</name>
    <dbReference type="NCBI Taxonomy" id="2831022"/>
    <lineage>
        <taxon>Bacteria</taxon>
        <taxon>Pseudomonadati</taxon>
        <taxon>Bacteroidota</taxon>
        <taxon>Chitinophagia</taxon>
        <taxon>Chitinophagales</taxon>
        <taxon>Chitinophagaceae</taxon>
        <taxon>Chitinophaga</taxon>
    </lineage>
</organism>
<dbReference type="InterPro" id="IPR025789">
    <property type="entry name" value="DOT1_dom"/>
</dbReference>
<keyword evidence="2" id="KW-0808">Transferase</keyword>
<dbReference type="Proteomes" id="UP000676386">
    <property type="component" value="Unassembled WGS sequence"/>
</dbReference>
<dbReference type="CDD" id="cd02440">
    <property type="entry name" value="AdoMet_MTases"/>
    <property type="match status" value="1"/>
</dbReference>
<evidence type="ECO:0000259" key="1">
    <source>
        <dbReference type="Pfam" id="PF08123"/>
    </source>
</evidence>
<dbReference type="Pfam" id="PF08123">
    <property type="entry name" value="DOT1"/>
    <property type="match status" value="1"/>
</dbReference>
<comment type="caution">
    <text evidence="2">The sequence shown here is derived from an EMBL/GenBank/DDBJ whole genome shotgun (WGS) entry which is preliminary data.</text>
</comment>
<dbReference type="Gene3D" id="3.40.50.150">
    <property type="entry name" value="Vaccinia Virus protein VP39"/>
    <property type="match status" value="1"/>
</dbReference>
<dbReference type="GO" id="GO:0032259">
    <property type="term" value="P:methylation"/>
    <property type="evidence" value="ECO:0007669"/>
    <property type="project" value="UniProtKB-KW"/>
</dbReference>
<reference evidence="2 3" key="1">
    <citation type="submission" date="2021-04" db="EMBL/GenBank/DDBJ databases">
        <title>Chitinophaga sp. nov., isolated from the rhizosphere soil.</title>
        <authorList>
            <person name="He S."/>
        </authorList>
    </citation>
    <scope>NUCLEOTIDE SEQUENCE [LARGE SCALE GENOMIC DNA]</scope>
    <source>
        <strain evidence="2 3">2R12</strain>
    </source>
</reference>
<dbReference type="SUPFAM" id="SSF53335">
    <property type="entry name" value="S-adenosyl-L-methionine-dependent methyltransferases"/>
    <property type="match status" value="1"/>
</dbReference>
<dbReference type="EMBL" id="JAGTXB010000019">
    <property type="protein sequence ID" value="MBS0031032.1"/>
    <property type="molecule type" value="Genomic_DNA"/>
</dbReference>
<evidence type="ECO:0000313" key="2">
    <source>
        <dbReference type="EMBL" id="MBS0031032.1"/>
    </source>
</evidence>
<name>A0ABS5J9D0_9BACT</name>
<dbReference type="RefSeq" id="WP_211976170.1">
    <property type="nucleotide sequence ID" value="NZ_CBFHAM010000010.1"/>
</dbReference>
<proteinExistence type="predicted"/>
<sequence>MIWQGSLTGTMTAVFMNDDNHEGGNAVQAIAEIAAYIGSLEEDTALYEEKNFDKRAEAIDFIEFQVIDQVDELCAGTMPPDQLVQLKQRGVTIKSMLEAIDRGLFQRLRAAIRTTGHTGAAFKNLVATYVDLRANRNEYPEDVGYDNLDIFINGLSPFQTIPEPTRDLDPEMVHYQKTPARIIFELIEKCPVRKDDVFFDVGAGLGQAAILVNLLAGITVKGIEFEPAFCAYARACAADLNLPGVTFINADARQADYSDGTIFFMFTPFKGEIMLEVLSMLRKVSLSKQIRIVTYGPCTAQVALQCWLKMNAPEEDHPYHLAVFKSR</sequence>
<evidence type="ECO:0000313" key="3">
    <source>
        <dbReference type="Proteomes" id="UP000676386"/>
    </source>
</evidence>
<keyword evidence="3" id="KW-1185">Reference proteome</keyword>
<protein>
    <submittedName>
        <fullName evidence="2">Class I SAM-dependent methyltransferase</fullName>
    </submittedName>
</protein>
<dbReference type="GO" id="GO:0008168">
    <property type="term" value="F:methyltransferase activity"/>
    <property type="evidence" value="ECO:0007669"/>
    <property type="project" value="UniProtKB-KW"/>
</dbReference>
<dbReference type="InterPro" id="IPR029063">
    <property type="entry name" value="SAM-dependent_MTases_sf"/>
</dbReference>
<gene>
    <name evidence="2" type="ORF">KE626_27140</name>
</gene>
<accession>A0ABS5J9D0</accession>